<dbReference type="Pfam" id="PF00724">
    <property type="entry name" value="Oxidored_FMN"/>
    <property type="match status" value="1"/>
</dbReference>
<dbReference type="Gene3D" id="3.20.20.70">
    <property type="entry name" value="Aldolase class I"/>
    <property type="match status" value="1"/>
</dbReference>
<dbReference type="Proteomes" id="UP000054342">
    <property type="component" value="Unassembled WGS sequence"/>
</dbReference>
<dbReference type="GO" id="GO:0010181">
    <property type="term" value="F:FMN binding"/>
    <property type="evidence" value="ECO:0007669"/>
    <property type="project" value="InterPro"/>
</dbReference>
<reference evidence="2 3" key="1">
    <citation type="submission" date="2015-01" db="EMBL/GenBank/DDBJ databases">
        <title>The Genome Sequence of Exophiala xenobiotica CBS118157.</title>
        <authorList>
            <consortium name="The Broad Institute Genomics Platform"/>
            <person name="Cuomo C."/>
            <person name="de Hoog S."/>
            <person name="Gorbushina A."/>
            <person name="Stielow B."/>
            <person name="Teixiera M."/>
            <person name="Abouelleil A."/>
            <person name="Chapman S.B."/>
            <person name="Priest M."/>
            <person name="Young S.K."/>
            <person name="Wortman J."/>
            <person name="Nusbaum C."/>
            <person name="Birren B."/>
        </authorList>
    </citation>
    <scope>NUCLEOTIDE SEQUENCE [LARGE SCALE GENOMIC DNA]</scope>
    <source>
        <strain evidence="2 3">CBS 118157</strain>
    </source>
</reference>
<accession>A0A0D2EYG6</accession>
<dbReference type="HOGENOM" id="CLU_012153_0_0_1"/>
<dbReference type="PANTHER" id="PTHR22893">
    <property type="entry name" value="NADH OXIDOREDUCTASE-RELATED"/>
    <property type="match status" value="1"/>
</dbReference>
<proteinExistence type="predicted"/>
<keyword evidence="3" id="KW-1185">Reference proteome</keyword>
<dbReference type="GeneID" id="25321919"/>
<evidence type="ECO:0000313" key="2">
    <source>
        <dbReference type="EMBL" id="KIW59740.1"/>
    </source>
</evidence>
<sequence length="359" mass="40069">MTSLYGPMQVGRCKLRHRIAMAPMSRCRADNDGVPLHLMEQYYGQRASVPGTLIISESTCVSKAAGGRYINAPGIFSAAQIEGWKNVTRAVHDKGSFIFAQLWAVGRAGRQEVLDVQGIEMISSSAIAIKEGNPIPRPLTNEEIEMLIRDYAVAARNAMEAGFDGVEVHAANGYLIDQFLQDTCNHRADLWGGSIDNRARLCLEVLAEVIEAVGADRTGVRLSPYSPYQGMGMKDTEEQFSYLLRKLRPLSLAYLHLVHSRIHGVHESLDFVIEQWDKDSPLLLNGGYDRKQAEEAVQMDRKVAIAFGRDFVSNPDLPFRLKENLDLNAYDPSSFYAAQEPSGYIDYPFHKRFGGMHEI</sequence>
<dbReference type="OrthoDB" id="276546at2759"/>
<dbReference type="EMBL" id="KN847317">
    <property type="protein sequence ID" value="KIW59740.1"/>
    <property type="molecule type" value="Genomic_DNA"/>
</dbReference>
<dbReference type="RefSeq" id="XP_013320324.1">
    <property type="nucleotide sequence ID" value="XM_013464870.1"/>
</dbReference>
<dbReference type="FunFam" id="3.20.20.70:FF:000138">
    <property type="entry name" value="NADPH dehydrogenase 1"/>
    <property type="match status" value="1"/>
</dbReference>
<dbReference type="InterPro" id="IPR001155">
    <property type="entry name" value="OxRdtase_FMN_N"/>
</dbReference>
<feature type="domain" description="NADH:flavin oxidoreductase/NADH oxidase N-terminal" evidence="1">
    <location>
        <begin position="4"/>
        <end position="328"/>
    </location>
</feature>
<dbReference type="CDD" id="cd02933">
    <property type="entry name" value="OYE_like_FMN"/>
    <property type="match status" value="1"/>
</dbReference>
<organism evidence="2 3">
    <name type="scientific">Exophiala xenobiotica</name>
    <dbReference type="NCBI Taxonomy" id="348802"/>
    <lineage>
        <taxon>Eukaryota</taxon>
        <taxon>Fungi</taxon>
        <taxon>Dikarya</taxon>
        <taxon>Ascomycota</taxon>
        <taxon>Pezizomycotina</taxon>
        <taxon>Eurotiomycetes</taxon>
        <taxon>Chaetothyriomycetidae</taxon>
        <taxon>Chaetothyriales</taxon>
        <taxon>Herpotrichiellaceae</taxon>
        <taxon>Exophiala</taxon>
    </lineage>
</organism>
<dbReference type="InterPro" id="IPR013785">
    <property type="entry name" value="Aldolase_TIM"/>
</dbReference>
<dbReference type="PANTHER" id="PTHR22893:SF91">
    <property type="entry name" value="NADPH DEHYDROGENASE 2-RELATED"/>
    <property type="match status" value="1"/>
</dbReference>
<dbReference type="STRING" id="348802.A0A0D2EYG6"/>
<gene>
    <name evidence="2" type="ORF">PV05_00011</name>
</gene>
<protein>
    <recommendedName>
        <fullName evidence="1">NADH:flavin oxidoreductase/NADH oxidase N-terminal domain-containing protein</fullName>
    </recommendedName>
</protein>
<evidence type="ECO:0000313" key="3">
    <source>
        <dbReference type="Proteomes" id="UP000054342"/>
    </source>
</evidence>
<dbReference type="SUPFAM" id="SSF51395">
    <property type="entry name" value="FMN-linked oxidoreductases"/>
    <property type="match status" value="1"/>
</dbReference>
<evidence type="ECO:0000259" key="1">
    <source>
        <dbReference type="Pfam" id="PF00724"/>
    </source>
</evidence>
<dbReference type="AlphaFoldDB" id="A0A0D2EYG6"/>
<name>A0A0D2EYG6_9EURO</name>
<dbReference type="GO" id="GO:0003959">
    <property type="term" value="F:NADPH dehydrogenase activity"/>
    <property type="evidence" value="ECO:0007669"/>
    <property type="project" value="TreeGrafter"/>
</dbReference>
<dbReference type="InterPro" id="IPR045247">
    <property type="entry name" value="Oye-like"/>
</dbReference>